<organism evidence="3 4">
    <name type="scientific">Effusibacillus consociatus</name>
    <dbReference type="NCBI Taxonomy" id="1117041"/>
    <lineage>
        <taxon>Bacteria</taxon>
        <taxon>Bacillati</taxon>
        <taxon>Bacillota</taxon>
        <taxon>Bacilli</taxon>
        <taxon>Bacillales</taxon>
        <taxon>Alicyclobacillaceae</taxon>
        <taxon>Effusibacillus</taxon>
    </lineage>
</organism>
<proteinExistence type="predicted"/>
<comment type="caution">
    <text evidence="3">The sequence shown here is derived from an EMBL/GenBank/DDBJ whole genome shotgun (WGS) entry which is preliminary data.</text>
</comment>
<feature type="signal peptide" evidence="2">
    <location>
        <begin position="1"/>
        <end position="23"/>
    </location>
</feature>
<name>A0ABV9PWR9_9BACL</name>
<evidence type="ECO:0000256" key="1">
    <source>
        <dbReference type="SAM" id="MobiDB-lite"/>
    </source>
</evidence>
<dbReference type="Proteomes" id="UP001596002">
    <property type="component" value="Unassembled WGS sequence"/>
</dbReference>
<dbReference type="RefSeq" id="WP_380024564.1">
    <property type="nucleotide sequence ID" value="NZ_JBHSHC010000028.1"/>
</dbReference>
<feature type="region of interest" description="Disordered" evidence="1">
    <location>
        <begin position="161"/>
        <end position="268"/>
    </location>
</feature>
<feature type="chain" id="PRO_5045338055" evidence="2">
    <location>
        <begin position="24"/>
        <end position="268"/>
    </location>
</feature>
<sequence>MQGLYRYLKLFMAAALAVSLVSGCGSRSVSETYQLESVTQNGPQASRVYRAENKTVPQVAQELAEQRTPREISKEDPERMFLVYPDEWYHLQRDPQKPGDTLIEISSKEFIQQNYSPGFLEGYILAEILDELFDAHKHYSGNYRGYTSKDIYKPNIEYRKPTAQEKKQVPPITKQGSGSIIKRSDKPSAASEPTVGSGGSITKREPASPPKDTGTSSSAGGSGTIMKSSRSITGSSTSKSSSSSFSPPKNNSPPKTKVGSSGSITKRK</sequence>
<evidence type="ECO:0000256" key="2">
    <source>
        <dbReference type="SAM" id="SignalP"/>
    </source>
</evidence>
<feature type="compositionally biased region" description="Low complexity" evidence="1">
    <location>
        <begin position="227"/>
        <end position="257"/>
    </location>
</feature>
<keyword evidence="4" id="KW-1185">Reference proteome</keyword>
<evidence type="ECO:0000313" key="4">
    <source>
        <dbReference type="Proteomes" id="UP001596002"/>
    </source>
</evidence>
<protein>
    <submittedName>
        <fullName evidence="3">DUF4247 domain-containing protein</fullName>
    </submittedName>
</protein>
<feature type="compositionally biased region" description="Polar residues" evidence="1">
    <location>
        <begin position="258"/>
        <end position="268"/>
    </location>
</feature>
<dbReference type="InterPro" id="IPR025341">
    <property type="entry name" value="DUF4247"/>
</dbReference>
<gene>
    <name evidence="3" type="ORF">ACFO8Q_04645</name>
</gene>
<keyword evidence="2" id="KW-0732">Signal</keyword>
<dbReference type="Pfam" id="PF14042">
    <property type="entry name" value="DUF4247"/>
    <property type="match status" value="1"/>
</dbReference>
<accession>A0ABV9PWR9</accession>
<dbReference type="PROSITE" id="PS51257">
    <property type="entry name" value="PROKAR_LIPOPROTEIN"/>
    <property type="match status" value="1"/>
</dbReference>
<dbReference type="EMBL" id="JBHSHC010000028">
    <property type="protein sequence ID" value="MFC4766666.1"/>
    <property type="molecule type" value="Genomic_DNA"/>
</dbReference>
<evidence type="ECO:0000313" key="3">
    <source>
        <dbReference type="EMBL" id="MFC4766666.1"/>
    </source>
</evidence>
<reference evidence="4" key="1">
    <citation type="journal article" date="2019" name="Int. J. Syst. Evol. Microbiol.">
        <title>The Global Catalogue of Microorganisms (GCM) 10K type strain sequencing project: providing services to taxonomists for standard genome sequencing and annotation.</title>
        <authorList>
            <consortium name="The Broad Institute Genomics Platform"/>
            <consortium name="The Broad Institute Genome Sequencing Center for Infectious Disease"/>
            <person name="Wu L."/>
            <person name="Ma J."/>
        </authorList>
    </citation>
    <scope>NUCLEOTIDE SEQUENCE [LARGE SCALE GENOMIC DNA]</scope>
    <source>
        <strain evidence="4">WYCCWR 12678</strain>
    </source>
</reference>